<dbReference type="RefSeq" id="WP_070251779.1">
    <property type="nucleotide sequence ID" value="NZ_LROM01000147.1"/>
</dbReference>
<reference evidence="2" key="1">
    <citation type="journal article" date="2016" name="Front. Microbiol.">
        <title>Molecular Keys to the Janthinobacterium and Duganella spp. Interaction with the Plant Pathogen Fusarium graminearum.</title>
        <authorList>
            <person name="Haack F.S."/>
            <person name="Poehlein A."/>
            <person name="Kroger C."/>
            <person name="Voigt C.A."/>
            <person name="Piepenbring M."/>
            <person name="Bode H.B."/>
            <person name="Daniel R."/>
            <person name="Schafer W."/>
            <person name="Streit W.R."/>
        </authorList>
    </citation>
    <scope>NUCLEOTIDE SEQUENCE [LARGE SCALE GENOMIC DNA]</scope>
    <source>
        <strain evidence="2">T54</strain>
    </source>
</reference>
<organism evidence="1 2">
    <name type="scientific">Duganella phyllosphaerae</name>
    <dbReference type="NCBI Taxonomy" id="762836"/>
    <lineage>
        <taxon>Bacteria</taxon>
        <taxon>Pseudomonadati</taxon>
        <taxon>Pseudomonadota</taxon>
        <taxon>Betaproteobacteria</taxon>
        <taxon>Burkholderiales</taxon>
        <taxon>Oxalobacteraceae</taxon>
        <taxon>Telluria group</taxon>
        <taxon>Duganella</taxon>
    </lineage>
</organism>
<dbReference type="AlphaFoldDB" id="A0A1E7W8S4"/>
<proteinExistence type="predicted"/>
<evidence type="ECO:0000313" key="2">
    <source>
        <dbReference type="Proteomes" id="UP000175989"/>
    </source>
</evidence>
<keyword evidence="2" id="KW-1185">Reference proteome</keyword>
<protein>
    <submittedName>
        <fullName evidence="1">Uncharacterized protein</fullName>
    </submittedName>
</protein>
<gene>
    <name evidence="1" type="ORF">DUPY_49140</name>
</gene>
<evidence type="ECO:0000313" key="1">
    <source>
        <dbReference type="EMBL" id="OEZ92655.1"/>
    </source>
</evidence>
<dbReference type="OrthoDB" id="8779651at2"/>
<sequence length="184" mass="19624">MSRIEGSASFKVQGPVTSIGQLVEQKKMVAFKLPEHVQAELALHDQQVAARQQASQAAAAANPDKVFAQIVKNGQVVAMVYDSGSTYTQQNVPGLKLTEDYAGQSLADRRLAELMRAVPGKVIYDHFLPLPGQTSASDFASSSRVDQSQLPTVTARGLSDMVDEINAARDAAMQAAGITPRKVG</sequence>
<dbReference type="EMBL" id="LROM01000147">
    <property type="protein sequence ID" value="OEZ92655.1"/>
    <property type="molecule type" value="Genomic_DNA"/>
</dbReference>
<comment type="caution">
    <text evidence="1">The sequence shown here is derived from an EMBL/GenBank/DDBJ whole genome shotgun (WGS) entry which is preliminary data.</text>
</comment>
<accession>A0A1E7W8S4</accession>
<dbReference type="Proteomes" id="UP000175989">
    <property type="component" value="Unassembled WGS sequence"/>
</dbReference>
<name>A0A1E7W8S4_9BURK</name>
<dbReference type="PATRIC" id="fig|762836.4.peg.5055"/>